<feature type="transmembrane region" description="Helical" evidence="2">
    <location>
        <begin position="226"/>
        <end position="243"/>
    </location>
</feature>
<evidence type="ECO:0000256" key="2">
    <source>
        <dbReference type="SAM" id="Phobius"/>
    </source>
</evidence>
<gene>
    <name evidence="3" type="ordered locus">Psed_6121</name>
</gene>
<dbReference type="EMBL" id="CP002593">
    <property type="protein sequence ID" value="AEA28223.1"/>
    <property type="molecule type" value="Genomic_DNA"/>
</dbReference>
<accession>F4CLU1</accession>
<feature type="transmembrane region" description="Helical" evidence="2">
    <location>
        <begin position="16"/>
        <end position="40"/>
    </location>
</feature>
<organism evidence="3 4">
    <name type="scientific">Pseudonocardia dioxanivorans (strain ATCC 55486 / DSM 44775 / JCM 13855 / CB1190)</name>
    <dbReference type="NCBI Taxonomy" id="675635"/>
    <lineage>
        <taxon>Bacteria</taxon>
        <taxon>Bacillati</taxon>
        <taxon>Actinomycetota</taxon>
        <taxon>Actinomycetes</taxon>
        <taxon>Pseudonocardiales</taxon>
        <taxon>Pseudonocardiaceae</taxon>
        <taxon>Pseudonocardia</taxon>
    </lineage>
</organism>
<feature type="region of interest" description="Disordered" evidence="1">
    <location>
        <begin position="387"/>
        <end position="457"/>
    </location>
</feature>
<keyword evidence="2" id="KW-0472">Membrane</keyword>
<evidence type="ECO:0000256" key="1">
    <source>
        <dbReference type="SAM" id="MobiDB-lite"/>
    </source>
</evidence>
<dbReference type="AlphaFoldDB" id="F4CLU1"/>
<dbReference type="GO" id="GO:0008233">
    <property type="term" value="F:peptidase activity"/>
    <property type="evidence" value="ECO:0007669"/>
    <property type="project" value="InterPro"/>
</dbReference>
<feature type="transmembrane region" description="Helical" evidence="2">
    <location>
        <begin position="46"/>
        <end position="66"/>
    </location>
</feature>
<proteinExistence type="predicted"/>
<dbReference type="RefSeq" id="WP_013678113.1">
    <property type="nucleotide sequence ID" value="NC_015312.1"/>
</dbReference>
<dbReference type="OrthoDB" id="9785431at2"/>
<feature type="transmembrane region" description="Helical" evidence="2">
    <location>
        <begin position="78"/>
        <end position="97"/>
    </location>
</feature>
<protein>
    <recommendedName>
        <fullName evidence="5">Integral membrane protein</fullName>
    </recommendedName>
</protein>
<feature type="transmembrane region" description="Helical" evidence="2">
    <location>
        <begin position="153"/>
        <end position="171"/>
    </location>
</feature>
<dbReference type="HOGENOM" id="CLU_029195_1_0_11"/>
<evidence type="ECO:0008006" key="5">
    <source>
        <dbReference type="Google" id="ProtNLM"/>
    </source>
</evidence>
<sequence length="457" mass="47763">MTQTVAIPTRQRHRRVVLAPVIGLVVLAICGLVVVGVVAARIGVGAVFVGAICALLPVGPVVAAFLWVDRWEPEPPRLLQLAFLWGAGFAALSALLINSSAALAADDLLGRGTGDVLGAVAIAPFVEEAVKGLFLVGLLVFMRREIDGIVDGIVYAGLVAAGFAFTENILYMGRAFAEGVGTETGSVLTVLVLRGVFSPFAHPLFTSMTGIAVGLAAGSRRVGTRVLWVLGGYLCAVALHALWNGSATLGGSGTFITVYVAIMLPVFVATIVLIIWQRRREQRTVADQLPGFAAAGWIAQSEVELLASLAGRRGWRRAVRSRSGPAAARAVAEYQAAVTEMAFMRARIARGAVQQRAQQRNDDMLLLLKKARAKALGMPDALSAAWKQAPPPGWEPPTIMVAPGGRPAPAPTPPPWPAQGPGPGYGPRPGPPPPGYGPRPGYGPPPGHGGPPPSHRP</sequence>
<evidence type="ECO:0000313" key="4">
    <source>
        <dbReference type="Proteomes" id="UP000007809"/>
    </source>
</evidence>
<keyword evidence="4" id="KW-1185">Reference proteome</keyword>
<dbReference type="STRING" id="675635.Psed_6121"/>
<feature type="compositionally biased region" description="Pro residues" evidence="1">
    <location>
        <begin position="406"/>
        <end position="457"/>
    </location>
</feature>
<evidence type="ECO:0000313" key="3">
    <source>
        <dbReference type="EMBL" id="AEA28223.1"/>
    </source>
</evidence>
<dbReference type="PANTHER" id="PTHR36844:SF1">
    <property type="entry name" value="PROTEASE PRSW"/>
    <property type="match status" value="1"/>
</dbReference>
<dbReference type="Proteomes" id="UP000007809">
    <property type="component" value="Chromosome"/>
</dbReference>
<keyword evidence="2" id="KW-0812">Transmembrane</keyword>
<dbReference type="PANTHER" id="PTHR36844">
    <property type="entry name" value="PROTEASE PRSW"/>
    <property type="match status" value="1"/>
</dbReference>
<dbReference type="KEGG" id="pdx:Psed_6121"/>
<reference evidence="3 4" key="1">
    <citation type="journal article" date="2011" name="J. Bacteriol.">
        <title>Genome sequence of the 1,4-dioxane-degrading Pseudonocardia dioxanivorans strain CB1190.</title>
        <authorList>
            <person name="Sales C.M."/>
            <person name="Mahendra S."/>
            <person name="Grostern A."/>
            <person name="Parales R.E."/>
            <person name="Goodwin L.A."/>
            <person name="Woyke T."/>
            <person name="Nolan M."/>
            <person name="Lapidus A."/>
            <person name="Chertkov O."/>
            <person name="Ovchinnikova G."/>
            <person name="Sczyrba A."/>
            <person name="Alvarez-Cohen L."/>
        </authorList>
    </citation>
    <scope>NUCLEOTIDE SEQUENCE [LARGE SCALE GENOMIC DNA]</scope>
    <source>
        <strain evidence="4">ATCC 55486 / DSM 44775 / JCM 13855 / CB1190</strain>
    </source>
</reference>
<dbReference type="InterPro" id="IPR026898">
    <property type="entry name" value="PrsW"/>
</dbReference>
<name>F4CLU1_PSEUX</name>
<feature type="transmembrane region" description="Helical" evidence="2">
    <location>
        <begin position="117"/>
        <end position="141"/>
    </location>
</feature>
<dbReference type="eggNOG" id="COG2339">
    <property type="taxonomic scope" value="Bacteria"/>
</dbReference>
<dbReference type="Pfam" id="PF13367">
    <property type="entry name" value="PrsW-protease"/>
    <property type="match status" value="1"/>
</dbReference>
<keyword evidence="2" id="KW-1133">Transmembrane helix</keyword>
<feature type="transmembrane region" description="Helical" evidence="2">
    <location>
        <begin position="255"/>
        <end position="276"/>
    </location>
</feature>
<feature type="transmembrane region" description="Helical" evidence="2">
    <location>
        <begin position="191"/>
        <end position="214"/>
    </location>
</feature>